<dbReference type="GO" id="GO:0005886">
    <property type="term" value="C:plasma membrane"/>
    <property type="evidence" value="ECO:0007669"/>
    <property type="project" value="UniProtKB-SubCell"/>
</dbReference>
<evidence type="ECO:0000256" key="5">
    <source>
        <dbReference type="ARBA" id="ARBA00023136"/>
    </source>
</evidence>
<keyword evidence="5 7" id="KW-0472">Membrane</keyword>
<evidence type="ECO:0000256" key="6">
    <source>
        <dbReference type="SAM" id="MobiDB-lite"/>
    </source>
</evidence>
<keyword evidence="4 7" id="KW-1133">Transmembrane helix</keyword>
<feature type="transmembrane region" description="Helical" evidence="7">
    <location>
        <begin position="304"/>
        <end position="328"/>
    </location>
</feature>
<feature type="compositionally biased region" description="Basic and acidic residues" evidence="6">
    <location>
        <begin position="7"/>
        <end position="16"/>
    </location>
</feature>
<evidence type="ECO:0000313" key="10">
    <source>
        <dbReference type="Proteomes" id="UP001596118"/>
    </source>
</evidence>
<evidence type="ECO:0000256" key="3">
    <source>
        <dbReference type="ARBA" id="ARBA00022692"/>
    </source>
</evidence>
<gene>
    <name evidence="9" type="ORF">ACFPM1_02235</name>
</gene>
<feature type="transmembrane region" description="Helical" evidence="7">
    <location>
        <begin position="395"/>
        <end position="417"/>
    </location>
</feature>
<evidence type="ECO:0000313" key="9">
    <source>
        <dbReference type="EMBL" id="MFC5277591.1"/>
    </source>
</evidence>
<sequence length="693" mass="72074">MSGDTRASIHGERGIETRPGGRGAGTGPDETARSADPARSPGRGRSADPAGRPGVPRFDGLDRLVSALFARHADDRRHDVDRQRYRGADPSTGFETYLARTYALSWLACLAAAVPAFLVAGAVAPDVSVALASGLGARVPVVVPAPPPPALAVALSAVAGLLAKRATVRAGGLYLRWLVSARRTRIERTLPGAVRYLDALSSGSDDARTLVAKVAENDAYGGAAVSFRKALNAARLTGSLDAGLRRVARDTPSRDLLAPFLLKFRQHVSAGDEALAEFLRTESRLLAHRQEHARTRARRYLKPIAELFVLVLVLPALLVVAVTVTSVFAPDLSRLVDTPVGAVSPRAVAVYASVGFLLAVGLVGIAATGALRPVDSRTSYRRPRGVRGVLASAPSNPASASAVATVPAAATAGWLAYAGYPLVNVSLLAYVAFALPVGLVAARRGRIDDAKDRRVADFVYAVSARASVGRPFPESVEAAARETDLGVLRDDVADLAFNLSLTTTGNDGVAADGDAPGTGGSAVDAPTAGSDVRAAALDRFVARVGTPLAARTVGLVAGALNAGSTVDEVFETLQVEVDRLTHEKRALRGAMRRYVVVGWVAALSVAAVVAAINAGVMETDRLLALSAALDVPFDPGLVHPELERFRLYVVAQATMLASGWFAGAAARGRYGALFHSGVLVAACYVGFVAIGQV</sequence>
<reference evidence="9 10" key="1">
    <citation type="journal article" date="2019" name="Int. J. Syst. Evol. Microbiol.">
        <title>The Global Catalogue of Microorganisms (GCM) 10K type strain sequencing project: providing services to taxonomists for standard genome sequencing and annotation.</title>
        <authorList>
            <consortium name="The Broad Institute Genomics Platform"/>
            <consortium name="The Broad Institute Genome Sequencing Center for Infectious Disease"/>
            <person name="Wu L."/>
            <person name="Ma J."/>
        </authorList>
    </citation>
    <scope>NUCLEOTIDE SEQUENCE [LARGE SCALE GENOMIC DNA]</scope>
    <source>
        <strain evidence="9 10">CGMCC 1.12124</strain>
    </source>
</reference>
<feature type="transmembrane region" description="Helical" evidence="7">
    <location>
        <begin position="104"/>
        <end position="125"/>
    </location>
</feature>
<feature type="region of interest" description="Disordered" evidence="6">
    <location>
        <begin position="1"/>
        <end position="58"/>
    </location>
</feature>
<dbReference type="PANTHER" id="PTHR35402:SF1">
    <property type="entry name" value="TYPE II SECRETION SYSTEM PROTEIN GSPF DOMAIN-CONTAINING PROTEIN"/>
    <property type="match status" value="1"/>
</dbReference>
<evidence type="ECO:0000259" key="8">
    <source>
        <dbReference type="Pfam" id="PF00482"/>
    </source>
</evidence>
<keyword evidence="10" id="KW-1185">Reference proteome</keyword>
<feature type="transmembrane region" description="Helical" evidence="7">
    <location>
        <begin position="594"/>
        <end position="616"/>
    </location>
</feature>
<evidence type="ECO:0000256" key="7">
    <source>
        <dbReference type="SAM" id="Phobius"/>
    </source>
</evidence>
<dbReference type="RefSeq" id="WP_256410747.1">
    <property type="nucleotide sequence ID" value="NZ_JANHDM010000002.1"/>
</dbReference>
<evidence type="ECO:0000256" key="4">
    <source>
        <dbReference type="ARBA" id="ARBA00022989"/>
    </source>
</evidence>
<feature type="transmembrane region" description="Helical" evidence="7">
    <location>
        <begin position="423"/>
        <end position="442"/>
    </location>
</feature>
<dbReference type="InterPro" id="IPR018076">
    <property type="entry name" value="T2SS_GspF_dom"/>
</dbReference>
<keyword evidence="2" id="KW-1003">Cell membrane</keyword>
<feature type="transmembrane region" description="Helical" evidence="7">
    <location>
        <begin position="145"/>
        <end position="163"/>
    </location>
</feature>
<feature type="domain" description="Type II secretion system protein GspF" evidence="8">
    <location>
        <begin position="212"/>
        <end position="322"/>
    </location>
</feature>
<feature type="transmembrane region" description="Helical" evidence="7">
    <location>
        <begin position="348"/>
        <end position="374"/>
    </location>
</feature>
<comment type="caution">
    <text evidence="9">The sequence shown here is derived from an EMBL/GenBank/DDBJ whole genome shotgun (WGS) entry which is preliminary data.</text>
</comment>
<organism evidence="9 10">
    <name type="scientific">Halorubrum rubrum</name>
    <dbReference type="NCBI Taxonomy" id="1126240"/>
    <lineage>
        <taxon>Archaea</taxon>
        <taxon>Methanobacteriati</taxon>
        <taxon>Methanobacteriota</taxon>
        <taxon>Stenosarchaea group</taxon>
        <taxon>Halobacteria</taxon>
        <taxon>Halobacteriales</taxon>
        <taxon>Haloferacaceae</taxon>
        <taxon>Halorubrum</taxon>
    </lineage>
</organism>
<dbReference type="PANTHER" id="PTHR35402">
    <property type="entry name" value="INTEGRAL MEMBRANE PROTEIN-RELATED"/>
    <property type="match status" value="1"/>
</dbReference>
<comment type="subcellular location">
    <subcellularLocation>
        <location evidence="1">Cell membrane</location>
        <topology evidence="1">Multi-pass membrane protein</topology>
    </subcellularLocation>
</comment>
<feature type="transmembrane region" description="Helical" evidence="7">
    <location>
        <begin position="672"/>
        <end position="690"/>
    </location>
</feature>
<keyword evidence="3 7" id="KW-0812">Transmembrane</keyword>
<dbReference type="AlphaFoldDB" id="A0ABD5QYA1"/>
<dbReference type="Proteomes" id="UP001596118">
    <property type="component" value="Unassembled WGS sequence"/>
</dbReference>
<dbReference type="EMBL" id="JBHSKY010000002">
    <property type="protein sequence ID" value="MFC5277591.1"/>
    <property type="molecule type" value="Genomic_DNA"/>
</dbReference>
<protein>
    <submittedName>
        <fullName evidence="9">Type II secretion system F family protein</fullName>
    </submittedName>
</protein>
<dbReference type="InterPro" id="IPR056569">
    <property type="entry name" value="ArlJ-like"/>
</dbReference>
<accession>A0ABD5QYA1</accession>
<evidence type="ECO:0000256" key="2">
    <source>
        <dbReference type="ARBA" id="ARBA00022475"/>
    </source>
</evidence>
<evidence type="ECO:0000256" key="1">
    <source>
        <dbReference type="ARBA" id="ARBA00004651"/>
    </source>
</evidence>
<dbReference type="Pfam" id="PF00482">
    <property type="entry name" value="T2SSF"/>
    <property type="match status" value="1"/>
</dbReference>
<proteinExistence type="predicted"/>
<name>A0ABD5QYA1_9EURY</name>
<feature type="transmembrane region" description="Helical" evidence="7">
    <location>
        <begin position="645"/>
        <end position="665"/>
    </location>
</feature>